<dbReference type="Gene3D" id="3.90.950.10">
    <property type="match status" value="1"/>
</dbReference>
<evidence type="ECO:0000256" key="6">
    <source>
        <dbReference type="ARBA" id="ARBA00022842"/>
    </source>
</evidence>
<keyword evidence="3" id="KW-0479">Metal-binding</keyword>
<dbReference type="PANTHER" id="PTHR34699:SF2">
    <property type="entry name" value="NON-CANONICAL PURINE NTP PHOSPHATASE_PRRC1 DOMAIN-CONTAINING PROTEIN"/>
    <property type="match status" value="1"/>
</dbReference>
<organism evidence="13 15">
    <name type="scientific">Plasmodiophora brassicae</name>
    <name type="common">Clubroot disease agent</name>
    <dbReference type="NCBI Taxonomy" id="37360"/>
    <lineage>
        <taxon>Eukaryota</taxon>
        <taxon>Sar</taxon>
        <taxon>Rhizaria</taxon>
        <taxon>Endomyxa</taxon>
        <taxon>Phytomyxea</taxon>
        <taxon>Plasmodiophorida</taxon>
        <taxon>Plasmodiophoridae</taxon>
        <taxon>Plasmodiophora</taxon>
    </lineage>
</organism>
<dbReference type="EC" id="3.6.1.73" evidence="9"/>
<dbReference type="Proteomes" id="UP000290189">
    <property type="component" value="Unassembled WGS sequence"/>
</dbReference>
<proteinExistence type="inferred from homology"/>
<dbReference type="GO" id="GO:0006772">
    <property type="term" value="P:thiamine metabolic process"/>
    <property type="evidence" value="ECO:0007669"/>
    <property type="project" value="TreeGrafter"/>
</dbReference>
<dbReference type="Proteomes" id="UP000039324">
    <property type="component" value="Unassembled WGS sequence"/>
</dbReference>
<evidence type="ECO:0000256" key="11">
    <source>
        <dbReference type="ARBA" id="ARBA00048781"/>
    </source>
</evidence>
<evidence type="ECO:0000256" key="3">
    <source>
        <dbReference type="ARBA" id="ARBA00022723"/>
    </source>
</evidence>
<evidence type="ECO:0000256" key="8">
    <source>
        <dbReference type="ARBA" id="ARBA00023211"/>
    </source>
</evidence>
<evidence type="ECO:0000313" key="16">
    <source>
        <dbReference type="Proteomes" id="UP000290189"/>
    </source>
</evidence>
<sequence>MDRTKRVVVGSKNPAKIRAVQIGLEAVLPGKKFDVVGAGVSSGVKAQPMTMQETSDGSKNRAIAAMASDGAAEFGVGLEGGIEEGPDGKHFESGWCTVVDRGGRIGQASTARMQVSGSVLERINAGEELGDIVDDLSLQTDVRSGQGFMGLITNGGLPRDACYSHAVMLAFAPFVSNPVFWRE</sequence>
<comment type="cofactor">
    <cofactor evidence="1">
        <name>Mn(2+)</name>
        <dbReference type="ChEBI" id="CHEBI:29035"/>
    </cofactor>
</comment>
<keyword evidence="15" id="KW-1185">Reference proteome</keyword>
<dbReference type="STRING" id="37360.A0A0G4IX40"/>
<dbReference type="EMBL" id="OVEO01000012">
    <property type="protein sequence ID" value="SPQ99532.1"/>
    <property type="molecule type" value="Genomic_DNA"/>
</dbReference>
<evidence type="ECO:0000256" key="4">
    <source>
        <dbReference type="ARBA" id="ARBA00022741"/>
    </source>
</evidence>
<dbReference type="GO" id="GO:0046872">
    <property type="term" value="F:metal ion binding"/>
    <property type="evidence" value="ECO:0007669"/>
    <property type="project" value="UniProtKB-KW"/>
</dbReference>
<feature type="domain" description="Non-canonical purine NTP phosphatase/PRRC1" evidence="12">
    <location>
        <begin position="10"/>
        <end position="175"/>
    </location>
</feature>
<accession>A0A0G4IX40</accession>
<comment type="cofactor">
    <cofactor evidence="2">
        <name>Mg(2+)</name>
        <dbReference type="ChEBI" id="CHEBI:18420"/>
    </cofactor>
</comment>
<dbReference type="GO" id="GO:0103023">
    <property type="term" value="F:ITPase activity"/>
    <property type="evidence" value="ECO:0007669"/>
    <property type="project" value="UniProtKB-EC"/>
</dbReference>
<evidence type="ECO:0000313" key="15">
    <source>
        <dbReference type="Proteomes" id="UP000039324"/>
    </source>
</evidence>
<evidence type="ECO:0000256" key="1">
    <source>
        <dbReference type="ARBA" id="ARBA00001936"/>
    </source>
</evidence>
<keyword evidence="8" id="KW-0464">Manganese</keyword>
<dbReference type="GO" id="GO:0000166">
    <property type="term" value="F:nucleotide binding"/>
    <property type="evidence" value="ECO:0007669"/>
    <property type="project" value="UniProtKB-KW"/>
</dbReference>
<dbReference type="InterPro" id="IPR029001">
    <property type="entry name" value="ITPase-like_fam"/>
</dbReference>
<dbReference type="AlphaFoldDB" id="A0A0G4IX40"/>
<evidence type="ECO:0000256" key="7">
    <source>
        <dbReference type="ARBA" id="ARBA00023080"/>
    </source>
</evidence>
<dbReference type="Pfam" id="PF01931">
    <property type="entry name" value="NTPase_I-T"/>
    <property type="match status" value="1"/>
</dbReference>
<dbReference type="OMA" id="ADYWVGI"/>
<gene>
    <name evidence="13" type="ORF">PBRA_007634</name>
    <name evidence="14" type="ORF">PLBR_LOCUS6747</name>
</gene>
<keyword evidence="14" id="KW-0496">Mitochondrion</keyword>
<keyword evidence="6" id="KW-0460">Magnesium</keyword>
<evidence type="ECO:0000256" key="2">
    <source>
        <dbReference type="ARBA" id="ARBA00001946"/>
    </source>
</evidence>
<evidence type="ECO:0000259" key="12">
    <source>
        <dbReference type="Pfam" id="PF01931"/>
    </source>
</evidence>
<dbReference type="SUPFAM" id="SSF52972">
    <property type="entry name" value="ITPase-like"/>
    <property type="match status" value="1"/>
</dbReference>
<dbReference type="OrthoDB" id="300709at2759"/>
<dbReference type="PANTHER" id="PTHR34699">
    <property type="match status" value="1"/>
</dbReference>
<reference evidence="14 16" key="2">
    <citation type="submission" date="2018-03" db="EMBL/GenBank/DDBJ databases">
        <authorList>
            <person name="Fogelqvist J."/>
        </authorList>
    </citation>
    <scope>NUCLEOTIDE SEQUENCE [LARGE SCALE GENOMIC DNA]</scope>
</reference>
<dbReference type="FunFam" id="3.90.950.10:FF:000002">
    <property type="entry name" value="Inosine/xanthosine triphosphatase"/>
    <property type="match status" value="1"/>
</dbReference>
<keyword evidence="4" id="KW-0547">Nucleotide-binding</keyword>
<name>A0A0G4IX40_PLABS</name>
<keyword evidence="7" id="KW-0546">Nucleotide metabolism</keyword>
<comment type="catalytic activity">
    <reaction evidence="11">
        <text>XTP + H2O = XDP + phosphate + H(+)</text>
        <dbReference type="Rhea" id="RHEA:28406"/>
        <dbReference type="ChEBI" id="CHEBI:15377"/>
        <dbReference type="ChEBI" id="CHEBI:15378"/>
        <dbReference type="ChEBI" id="CHEBI:43474"/>
        <dbReference type="ChEBI" id="CHEBI:59884"/>
        <dbReference type="ChEBI" id="CHEBI:61314"/>
        <dbReference type="EC" id="3.6.1.73"/>
    </reaction>
</comment>
<geneLocation type="mitochondrion" evidence="14"/>
<dbReference type="InterPro" id="IPR026533">
    <property type="entry name" value="NTPase/PRRC1"/>
</dbReference>
<reference evidence="13 15" key="1">
    <citation type="submission" date="2015-02" db="EMBL/GenBank/DDBJ databases">
        <authorList>
            <person name="Chooi Y.-H."/>
        </authorList>
    </citation>
    <scope>NUCLEOTIDE SEQUENCE [LARGE SCALE GENOMIC DNA]</scope>
    <source>
        <strain evidence="13">E3</strain>
    </source>
</reference>
<dbReference type="GO" id="GO:0009117">
    <property type="term" value="P:nucleotide metabolic process"/>
    <property type="evidence" value="ECO:0007669"/>
    <property type="project" value="UniProtKB-KW"/>
</dbReference>
<evidence type="ECO:0000256" key="10">
    <source>
        <dbReference type="ARBA" id="ARBA00048174"/>
    </source>
</evidence>
<keyword evidence="5" id="KW-0378">Hydrolase</keyword>
<evidence type="ECO:0000256" key="5">
    <source>
        <dbReference type="ARBA" id="ARBA00022801"/>
    </source>
</evidence>
<protein>
    <recommendedName>
        <fullName evidence="9">inosine/xanthosine triphosphatase</fullName>
        <ecNumber evidence="9">3.6.1.73</ecNumber>
    </recommendedName>
</protein>
<evidence type="ECO:0000313" key="14">
    <source>
        <dbReference type="EMBL" id="SPQ99532.1"/>
    </source>
</evidence>
<evidence type="ECO:0000256" key="9">
    <source>
        <dbReference type="ARBA" id="ARBA00038901"/>
    </source>
</evidence>
<dbReference type="EMBL" id="CDSF01000095">
    <property type="protein sequence ID" value="CEO99900.1"/>
    <property type="molecule type" value="Genomic_DNA"/>
</dbReference>
<dbReference type="InterPro" id="IPR002786">
    <property type="entry name" value="Non_canon_purine_NTPase"/>
</dbReference>
<comment type="catalytic activity">
    <reaction evidence="10">
        <text>ITP + H2O = IDP + phosphate + H(+)</text>
        <dbReference type="Rhea" id="RHEA:28330"/>
        <dbReference type="ChEBI" id="CHEBI:15377"/>
        <dbReference type="ChEBI" id="CHEBI:15378"/>
        <dbReference type="ChEBI" id="CHEBI:43474"/>
        <dbReference type="ChEBI" id="CHEBI:58280"/>
        <dbReference type="ChEBI" id="CHEBI:61402"/>
        <dbReference type="EC" id="3.6.1.73"/>
    </reaction>
</comment>
<dbReference type="InterPro" id="IPR050299">
    <property type="entry name" value="YjjX_NTPase"/>
</dbReference>
<dbReference type="HAMAP" id="MF_00648">
    <property type="entry name" value="Non_canon_purine_NTPase_YjjX"/>
    <property type="match status" value="1"/>
</dbReference>
<evidence type="ECO:0000313" key="13">
    <source>
        <dbReference type="EMBL" id="CEO99900.1"/>
    </source>
</evidence>